<sequence>MTKIAVYGANGRMGRALCEASINSETTDLVCAAVRDNNELLGQAVKHFIAKGDTQVRFSSEHTLESQPDVIIDFTLPVGMKKHLAYAVAHKIPMVIGTTGLTPTDMAELELAAKEIPIVFSRNYSVGINLLENLVKTAAKTLADDIDIEIFELHHKHKIDAPSGTALMIGEAIAEAKGWQHDDVAVFDRSKDEQAKSQKEIGYSVMRGGDIVGEHTAYFAAEGERLELTHKASSRMTFAKGAVRAAAWLHNKPVGLYTMQDVLGFR</sequence>
<dbReference type="InterPro" id="IPR022663">
    <property type="entry name" value="DapB_C"/>
</dbReference>
<dbReference type="Gene3D" id="3.30.360.10">
    <property type="entry name" value="Dihydrodipicolinate Reductase, domain 2"/>
    <property type="match status" value="1"/>
</dbReference>
<dbReference type="UniPathway" id="UPA00034">
    <property type="reaction ID" value="UER00018"/>
</dbReference>
<dbReference type="GO" id="GO:0008839">
    <property type="term" value="F:4-hydroxy-tetrahydrodipicolinate reductase"/>
    <property type="evidence" value="ECO:0007669"/>
    <property type="project" value="UniProtKB-UniRule"/>
</dbReference>
<protein>
    <recommendedName>
        <fullName evidence="10 13">4-hydroxy-tetrahydrodipicolinate reductase</fullName>
        <shortName evidence="13">HTPA reductase</shortName>
        <ecNumber evidence="10 13">1.17.1.8</ecNumber>
    </recommendedName>
</protein>
<dbReference type="InterPro" id="IPR000846">
    <property type="entry name" value="DapB_N"/>
</dbReference>
<dbReference type="Pfam" id="PF01113">
    <property type="entry name" value="DapB_N"/>
    <property type="match status" value="1"/>
</dbReference>
<comment type="caution">
    <text evidence="13">Was originally thought to be a dihydrodipicolinate reductase (DHDPR), catalyzing the conversion of dihydrodipicolinate to tetrahydrodipicolinate. However, it was shown in E.coli that the substrate of the enzymatic reaction is not dihydrodipicolinate (DHDP) but in fact (2S,4S)-4-hydroxy-2,3,4,5-tetrahydrodipicolinic acid (HTPA), the product released by the DapA-catalyzed reaction.</text>
</comment>
<name>A0A0A7EN66_9GAMM</name>
<comment type="subcellular location">
    <subcellularLocation>
        <location evidence="13">Cytoplasm</location>
    </subcellularLocation>
</comment>
<dbReference type="InterPro" id="IPR023940">
    <property type="entry name" value="DHDPR_bac"/>
</dbReference>
<dbReference type="AlphaFoldDB" id="A0A0A7EN66"/>
<dbReference type="PANTHER" id="PTHR20836:SF0">
    <property type="entry name" value="4-HYDROXY-TETRAHYDRODIPICOLINATE REDUCTASE 1, CHLOROPLASTIC-RELATED"/>
    <property type="match status" value="1"/>
</dbReference>
<dbReference type="GO" id="GO:0050661">
    <property type="term" value="F:NADP binding"/>
    <property type="evidence" value="ECO:0007669"/>
    <property type="project" value="UniProtKB-UniRule"/>
</dbReference>
<dbReference type="EC" id="1.17.1.8" evidence="10 13"/>
<feature type="active site" description="Proton donor/acceptor" evidence="13">
    <location>
        <position position="154"/>
    </location>
</feature>
<dbReference type="NCBIfam" id="TIGR00036">
    <property type="entry name" value="dapB"/>
    <property type="match status" value="1"/>
</dbReference>
<dbReference type="InterPro" id="IPR022664">
    <property type="entry name" value="DapB_N_CS"/>
</dbReference>
<evidence type="ECO:0000259" key="14">
    <source>
        <dbReference type="Pfam" id="PF01113"/>
    </source>
</evidence>
<dbReference type="EMBL" id="CP009889">
    <property type="protein sequence ID" value="AIY67432.1"/>
    <property type="molecule type" value="Genomic_DNA"/>
</dbReference>
<dbReference type="CDD" id="cd02274">
    <property type="entry name" value="DHDPR_N"/>
    <property type="match status" value="1"/>
</dbReference>
<dbReference type="OrthoDB" id="9790352at2"/>
<dbReference type="PROSITE" id="PS01298">
    <property type="entry name" value="DAPB"/>
    <property type="match status" value="1"/>
</dbReference>
<gene>
    <name evidence="13" type="primary">dapB</name>
    <name evidence="16" type="ORF">OM33_20595</name>
</gene>
<feature type="binding site" evidence="13">
    <location>
        <begin position="164"/>
        <end position="165"/>
    </location>
    <ligand>
        <name>(S)-2,3,4,5-tetrahydrodipicolinate</name>
        <dbReference type="ChEBI" id="CHEBI:16845"/>
    </ligand>
</feature>
<keyword evidence="4 13" id="KW-0521">NADP</keyword>
<dbReference type="HAMAP" id="MF_00102">
    <property type="entry name" value="DapB"/>
    <property type="match status" value="1"/>
</dbReference>
<comment type="catalytic activity">
    <reaction evidence="12 13">
        <text>(S)-2,3,4,5-tetrahydrodipicolinate + NAD(+) + H2O = (2S,4S)-4-hydroxy-2,3,4,5-tetrahydrodipicolinate + NADH + H(+)</text>
        <dbReference type="Rhea" id="RHEA:35323"/>
        <dbReference type="ChEBI" id="CHEBI:15377"/>
        <dbReference type="ChEBI" id="CHEBI:15378"/>
        <dbReference type="ChEBI" id="CHEBI:16845"/>
        <dbReference type="ChEBI" id="CHEBI:57540"/>
        <dbReference type="ChEBI" id="CHEBI:57945"/>
        <dbReference type="ChEBI" id="CHEBI:67139"/>
        <dbReference type="EC" id="1.17.1.8"/>
    </reaction>
</comment>
<dbReference type="RefSeq" id="WP_040136415.1">
    <property type="nucleotide sequence ID" value="NZ_CP009889.1"/>
</dbReference>
<organism evidence="16 17">
    <name type="scientific">Pseudoalteromonas piratica</name>
    <dbReference type="NCBI Taxonomy" id="1348114"/>
    <lineage>
        <taxon>Bacteria</taxon>
        <taxon>Pseudomonadati</taxon>
        <taxon>Pseudomonadota</taxon>
        <taxon>Gammaproteobacteria</taxon>
        <taxon>Alteromonadales</taxon>
        <taxon>Pseudoalteromonadaceae</taxon>
        <taxon>Pseudoalteromonas</taxon>
    </lineage>
</organism>
<feature type="binding site" evidence="13">
    <location>
        <begin position="121"/>
        <end position="124"/>
    </location>
    <ligand>
        <name>NAD(+)</name>
        <dbReference type="ChEBI" id="CHEBI:57540"/>
    </ligand>
</feature>
<dbReference type="KEGG" id="pseo:OM33_20595"/>
<accession>A0A0A7EN66</accession>
<feature type="domain" description="Dihydrodipicolinate reductase C-terminal" evidence="15">
    <location>
        <begin position="127"/>
        <end position="263"/>
    </location>
</feature>
<keyword evidence="5 13" id="KW-0220">Diaminopimelate biosynthesis</keyword>
<dbReference type="STRING" id="1348114.OM33_20595"/>
<feature type="active site" description="Proton donor" evidence="13">
    <location>
        <position position="158"/>
    </location>
</feature>
<dbReference type="Proteomes" id="UP000030341">
    <property type="component" value="Chromosome 2"/>
</dbReference>
<comment type="subunit">
    <text evidence="13">Homotetramer.</text>
</comment>
<comment type="pathway">
    <text evidence="9 13">Amino-acid biosynthesis; L-lysine biosynthesis via DAP pathway; (S)-tetrahydrodipicolinate from L-aspartate: step 4/4.</text>
</comment>
<keyword evidence="6 13" id="KW-0560">Oxidoreductase</keyword>
<evidence type="ECO:0000256" key="2">
    <source>
        <dbReference type="ARBA" id="ARBA00022490"/>
    </source>
</evidence>
<dbReference type="SUPFAM" id="SSF55347">
    <property type="entry name" value="Glyceraldehyde-3-phosphate dehydrogenase-like, C-terminal domain"/>
    <property type="match status" value="1"/>
</dbReference>
<keyword evidence="8 13" id="KW-0457">Lysine biosynthesis</keyword>
<dbReference type="GO" id="GO:0009089">
    <property type="term" value="P:lysine biosynthetic process via diaminopimelate"/>
    <property type="evidence" value="ECO:0007669"/>
    <property type="project" value="UniProtKB-UniRule"/>
</dbReference>
<evidence type="ECO:0000256" key="7">
    <source>
        <dbReference type="ARBA" id="ARBA00023027"/>
    </source>
</evidence>
<evidence type="ECO:0000256" key="4">
    <source>
        <dbReference type="ARBA" id="ARBA00022857"/>
    </source>
</evidence>
<dbReference type="Gene3D" id="3.40.50.720">
    <property type="entry name" value="NAD(P)-binding Rossmann-like Domain"/>
    <property type="match status" value="1"/>
</dbReference>
<evidence type="ECO:0000313" key="17">
    <source>
        <dbReference type="Proteomes" id="UP000030341"/>
    </source>
</evidence>
<dbReference type="GO" id="GO:0005829">
    <property type="term" value="C:cytosol"/>
    <property type="evidence" value="ECO:0007669"/>
    <property type="project" value="TreeGrafter"/>
</dbReference>
<dbReference type="Pfam" id="PF05173">
    <property type="entry name" value="DapB_C"/>
    <property type="match status" value="1"/>
</dbReference>
<dbReference type="GO" id="GO:0016726">
    <property type="term" value="F:oxidoreductase activity, acting on CH or CH2 groups, NAD or NADP as acceptor"/>
    <property type="evidence" value="ECO:0007669"/>
    <property type="project" value="UniProtKB-UniRule"/>
</dbReference>
<evidence type="ECO:0000259" key="15">
    <source>
        <dbReference type="Pfam" id="PF05173"/>
    </source>
</evidence>
<dbReference type="FunFam" id="3.30.360.10:FF:000004">
    <property type="entry name" value="4-hydroxy-tetrahydrodipicolinate reductase"/>
    <property type="match status" value="1"/>
</dbReference>
<reference evidence="16 17" key="1">
    <citation type="submission" date="2014-11" db="EMBL/GenBank/DDBJ databases">
        <title>Complete Genome Sequence of Pseudoalteromonas sp. Strain OCN003 Isolated from Kaneohe Bay, Oahu, Hawaii.</title>
        <authorList>
            <person name="Beurmann S."/>
            <person name="Videau P."/>
            <person name="Ushijima B."/>
            <person name="Smith A.M."/>
            <person name="Aeby G.S."/>
            <person name="Callahan S.M."/>
            <person name="Belcaid M."/>
        </authorList>
    </citation>
    <scope>NUCLEOTIDE SEQUENCE [LARGE SCALE GENOMIC DNA]</scope>
    <source>
        <strain evidence="16 17">OCN003</strain>
    </source>
</reference>
<evidence type="ECO:0000256" key="3">
    <source>
        <dbReference type="ARBA" id="ARBA00022605"/>
    </source>
</evidence>
<dbReference type="eggNOG" id="COG0289">
    <property type="taxonomic scope" value="Bacteria"/>
</dbReference>
<evidence type="ECO:0000256" key="8">
    <source>
        <dbReference type="ARBA" id="ARBA00023154"/>
    </source>
</evidence>
<evidence type="ECO:0000256" key="11">
    <source>
        <dbReference type="ARBA" id="ARBA00049080"/>
    </source>
</evidence>
<keyword evidence="17" id="KW-1185">Reference proteome</keyword>
<keyword evidence="2 13" id="KW-0963">Cytoplasm</keyword>
<evidence type="ECO:0000256" key="10">
    <source>
        <dbReference type="ARBA" id="ARBA00038983"/>
    </source>
</evidence>
<evidence type="ECO:0000256" key="9">
    <source>
        <dbReference type="ARBA" id="ARBA00037922"/>
    </source>
</evidence>
<dbReference type="PANTHER" id="PTHR20836">
    <property type="entry name" value="DIHYDRODIPICOLINATE REDUCTASE"/>
    <property type="match status" value="1"/>
</dbReference>
<evidence type="ECO:0000256" key="1">
    <source>
        <dbReference type="ARBA" id="ARBA00006642"/>
    </source>
</evidence>
<feature type="binding site" evidence="13">
    <location>
        <position position="155"/>
    </location>
    <ligand>
        <name>(S)-2,3,4,5-tetrahydrodipicolinate</name>
        <dbReference type="ChEBI" id="CHEBI:16845"/>
    </ligand>
</feature>
<comment type="similarity">
    <text evidence="1 13">Belongs to the DapB family.</text>
</comment>
<evidence type="ECO:0000313" key="16">
    <source>
        <dbReference type="EMBL" id="AIY67432.1"/>
    </source>
</evidence>
<dbReference type="HOGENOM" id="CLU_047479_2_1_6"/>
<dbReference type="GO" id="GO:0051287">
    <property type="term" value="F:NAD binding"/>
    <property type="evidence" value="ECO:0007669"/>
    <property type="project" value="UniProtKB-UniRule"/>
</dbReference>
<feature type="binding site" evidence="13">
    <location>
        <begin position="8"/>
        <end position="13"/>
    </location>
    <ligand>
        <name>NAD(+)</name>
        <dbReference type="ChEBI" id="CHEBI:57540"/>
    </ligand>
</feature>
<feature type="binding site" evidence="13">
    <location>
        <begin position="97"/>
        <end position="99"/>
    </location>
    <ligand>
        <name>NAD(+)</name>
        <dbReference type="ChEBI" id="CHEBI:57540"/>
    </ligand>
</feature>
<dbReference type="PIRSF" id="PIRSF000161">
    <property type="entry name" value="DHPR"/>
    <property type="match status" value="1"/>
</dbReference>
<evidence type="ECO:0000256" key="6">
    <source>
        <dbReference type="ARBA" id="ARBA00023002"/>
    </source>
</evidence>
<feature type="binding site" evidence="13">
    <location>
        <position position="35"/>
    </location>
    <ligand>
        <name>NADP(+)</name>
        <dbReference type="ChEBI" id="CHEBI:58349"/>
    </ligand>
</feature>
<feature type="domain" description="Dihydrodipicolinate reductase N-terminal" evidence="14">
    <location>
        <begin position="3"/>
        <end position="124"/>
    </location>
</feature>
<comment type="caution">
    <text evidence="13">Lacks conserved residue(s) required for the propagation of feature annotation.</text>
</comment>
<evidence type="ECO:0000256" key="5">
    <source>
        <dbReference type="ARBA" id="ARBA00022915"/>
    </source>
</evidence>
<keyword evidence="7 13" id="KW-0520">NAD</keyword>
<keyword evidence="3 13" id="KW-0028">Amino-acid biosynthesis</keyword>
<evidence type="ECO:0000256" key="13">
    <source>
        <dbReference type="HAMAP-Rule" id="MF_00102"/>
    </source>
</evidence>
<comment type="catalytic activity">
    <reaction evidence="11 13">
        <text>(S)-2,3,4,5-tetrahydrodipicolinate + NADP(+) + H2O = (2S,4S)-4-hydroxy-2,3,4,5-tetrahydrodipicolinate + NADPH + H(+)</text>
        <dbReference type="Rhea" id="RHEA:35331"/>
        <dbReference type="ChEBI" id="CHEBI:15377"/>
        <dbReference type="ChEBI" id="CHEBI:15378"/>
        <dbReference type="ChEBI" id="CHEBI:16845"/>
        <dbReference type="ChEBI" id="CHEBI:57783"/>
        <dbReference type="ChEBI" id="CHEBI:58349"/>
        <dbReference type="ChEBI" id="CHEBI:67139"/>
        <dbReference type="EC" id="1.17.1.8"/>
    </reaction>
</comment>
<comment type="function">
    <text evidence="13">Catalyzes the conversion of 4-hydroxy-tetrahydrodipicolinate (HTPA) to tetrahydrodipicolinate.</text>
</comment>
<dbReference type="SUPFAM" id="SSF51735">
    <property type="entry name" value="NAD(P)-binding Rossmann-fold domains"/>
    <property type="match status" value="1"/>
</dbReference>
<dbReference type="GO" id="GO:0019877">
    <property type="term" value="P:diaminopimelate biosynthetic process"/>
    <property type="evidence" value="ECO:0007669"/>
    <property type="project" value="UniProtKB-UniRule"/>
</dbReference>
<evidence type="ECO:0000256" key="12">
    <source>
        <dbReference type="ARBA" id="ARBA00049396"/>
    </source>
</evidence>
<dbReference type="InterPro" id="IPR036291">
    <property type="entry name" value="NAD(P)-bd_dom_sf"/>
</dbReference>
<proteinExistence type="inferred from homology"/>